<comment type="caution">
    <text evidence="3">The sequence shown here is derived from an EMBL/GenBank/DDBJ whole genome shotgun (WGS) entry which is preliminary data.</text>
</comment>
<gene>
    <name evidence="3" type="ORF">GcM3_012022</name>
</gene>
<dbReference type="EMBL" id="MCBQ01001260">
    <property type="protein sequence ID" value="RKF83514.1"/>
    <property type="molecule type" value="Genomic_DNA"/>
</dbReference>
<evidence type="ECO:0000259" key="2">
    <source>
        <dbReference type="PROSITE" id="PS50158"/>
    </source>
</evidence>
<name>A0A420J9N6_9PEZI</name>
<dbReference type="PROSITE" id="PS50158">
    <property type="entry name" value="ZF_CCHC"/>
    <property type="match status" value="1"/>
</dbReference>
<dbReference type="GO" id="GO:0008270">
    <property type="term" value="F:zinc ion binding"/>
    <property type="evidence" value="ECO:0007669"/>
    <property type="project" value="UniProtKB-KW"/>
</dbReference>
<keyword evidence="1" id="KW-0479">Metal-binding</keyword>
<feature type="domain" description="CCHC-type" evidence="2">
    <location>
        <begin position="140"/>
        <end position="154"/>
    </location>
</feature>
<keyword evidence="1" id="KW-0862">Zinc</keyword>
<protein>
    <recommendedName>
        <fullName evidence="2">CCHC-type domain-containing protein</fullName>
    </recommendedName>
</protein>
<dbReference type="Gene3D" id="4.10.60.10">
    <property type="entry name" value="Zinc finger, CCHC-type"/>
    <property type="match status" value="1"/>
</dbReference>
<dbReference type="Proteomes" id="UP000283383">
    <property type="component" value="Unassembled WGS sequence"/>
</dbReference>
<dbReference type="GO" id="GO:0003676">
    <property type="term" value="F:nucleic acid binding"/>
    <property type="evidence" value="ECO:0007669"/>
    <property type="project" value="InterPro"/>
</dbReference>
<dbReference type="InterPro" id="IPR001878">
    <property type="entry name" value="Znf_CCHC"/>
</dbReference>
<dbReference type="Pfam" id="PF00098">
    <property type="entry name" value="zf-CCHC"/>
    <property type="match status" value="1"/>
</dbReference>
<evidence type="ECO:0000313" key="4">
    <source>
        <dbReference type="Proteomes" id="UP000283383"/>
    </source>
</evidence>
<keyword evidence="1" id="KW-0863">Zinc-finger</keyword>
<keyword evidence="4" id="KW-1185">Reference proteome</keyword>
<evidence type="ECO:0000313" key="3">
    <source>
        <dbReference type="EMBL" id="RKF83514.1"/>
    </source>
</evidence>
<accession>A0A420J9N6</accession>
<reference evidence="3 4" key="1">
    <citation type="journal article" date="2018" name="BMC Genomics">
        <title>Comparative genome analyses reveal sequence features reflecting distinct modes of host-adaptation between dicot and monocot powdery mildew.</title>
        <authorList>
            <person name="Wu Y."/>
            <person name="Ma X."/>
            <person name="Pan Z."/>
            <person name="Kale S.D."/>
            <person name="Song Y."/>
            <person name="King H."/>
            <person name="Zhang Q."/>
            <person name="Presley C."/>
            <person name="Deng X."/>
            <person name="Wei C.I."/>
            <person name="Xiao S."/>
        </authorList>
    </citation>
    <scope>NUCLEOTIDE SEQUENCE [LARGE SCALE GENOMIC DNA]</scope>
    <source>
        <strain evidence="3">UMSG3</strain>
    </source>
</reference>
<proteinExistence type="predicted"/>
<dbReference type="AlphaFoldDB" id="A0A420J9N6"/>
<organism evidence="3 4">
    <name type="scientific">Golovinomyces cichoracearum</name>
    <dbReference type="NCBI Taxonomy" id="62708"/>
    <lineage>
        <taxon>Eukaryota</taxon>
        <taxon>Fungi</taxon>
        <taxon>Dikarya</taxon>
        <taxon>Ascomycota</taxon>
        <taxon>Pezizomycotina</taxon>
        <taxon>Leotiomycetes</taxon>
        <taxon>Erysiphales</taxon>
        <taxon>Erysiphaceae</taxon>
        <taxon>Golovinomyces</taxon>
    </lineage>
</organism>
<sequence>MQQLDMLHDPTTNFARLRPNDNESAKKFAWRMRAAYYRLSGIDRYSDPTRAAMKDIVSTHLPRVWTLAHPHSISCNNHELIEMIVQITAQVDRWPAEDRKFPHPHEVTNTTSLSLEMPSFDAIEKPTIQLTFIAHENNFYSCGKPGHFAKNCSKVQSSANQTPAHKLSKLSTIKYDNWKNKIAQI</sequence>
<evidence type="ECO:0000256" key="1">
    <source>
        <dbReference type="PROSITE-ProRule" id="PRU00047"/>
    </source>
</evidence>